<dbReference type="Gene3D" id="1.25.40.390">
    <property type="match status" value="1"/>
</dbReference>
<accession>A0AAW5JUL9</accession>
<dbReference type="EMBL" id="JANFYS010000396">
    <property type="protein sequence ID" value="MCQ4772105.1"/>
    <property type="molecule type" value="Genomic_DNA"/>
</dbReference>
<dbReference type="RefSeq" id="WP_256305057.1">
    <property type="nucleotide sequence ID" value="NZ_JANFYS010000396.1"/>
</dbReference>
<proteinExistence type="predicted"/>
<organism evidence="1 2">
    <name type="scientific">Intestinimonas massiliensis</name>
    <name type="common">ex Afouda et al. 2020</name>
    <dbReference type="NCBI Taxonomy" id="1673721"/>
    <lineage>
        <taxon>Bacteria</taxon>
        <taxon>Bacillati</taxon>
        <taxon>Bacillota</taxon>
        <taxon>Clostridia</taxon>
        <taxon>Eubacteriales</taxon>
        <taxon>Intestinimonas</taxon>
    </lineage>
</organism>
<reference evidence="1" key="1">
    <citation type="submission" date="2022-06" db="EMBL/GenBank/DDBJ databases">
        <title>Isolation of gut microbiota from human fecal samples.</title>
        <authorList>
            <person name="Pamer E.G."/>
            <person name="Barat B."/>
            <person name="Waligurski E."/>
            <person name="Medina S."/>
            <person name="Paddock L."/>
            <person name="Mostad J."/>
        </authorList>
    </citation>
    <scope>NUCLEOTIDE SEQUENCE</scope>
    <source>
        <strain evidence="1">DFI.9.91</strain>
    </source>
</reference>
<protein>
    <submittedName>
        <fullName evidence="1">Uncharacterized protein</fullName>
    </submittedName>
</protein>
<evidence type="ECO:0000313" key="1">
    <source>
        <dbReference type="EMBL" id="MCQ4772105.1"/>
    </source>
</evidence>
<gene>
    <name evidence="1" type="ORF">NE579_17075</name>
</gene>
<name>A0AAW5JUL9_9FIRM</name>
<dbReference type="SUPFAM" id="SSF48452">
    <property type="entry name" value="TPR-like"/>
    <property type="match status" value="1"/>
</dbReference>
<feature type="non-terminal residue" evidence="1">
    <location>
        <position position="95"/>
    </location>
</feature>
<dbReference type="InterPro" id="IPR011990">
    <property type="entry name" value="TPR-like_helical_dom_sf"/>
</dbReference>
<evidence type="ECO:0000313" key="2">
    <source>
        <dbReference type="Proteomes" id="UP001204562"/>
    </source>
</evidence>
<feature type="non-terminal residue" evidence="1">
    <location>
        <position position="1"/>
    </location>
</feature>
<comment type="caution">
    <text evidence="1">The sequence shown here is derived from an EMBL/GenBank/DDBJ whole genome shotgun (WGS) entry which is preliminary data.</text>
</comment>
<dbReference type="AlphaFoldDB" id="A0AAW5JUL9"/>
<sequence>DLLRPDGNVSPDNQTGWAESNWTNLRRVNYMLDNMHKCKGRVSDEIYNHYEGVARFWRAWFYYDKVQTFGAVPWYDFTIAASDKEAMMKPRDSRE</sequence>
<dbReference type="Proteomes" id="UP001204562">
    <property type="component" value="Unassembled WGS sequence"/>
</dbReference>